<keyword evidence="2" id="KW-1185">Reference proteome</keyword>
<protein>
    <submittedName>
        <fullName evidence="1">Uncharacterized protein</fullName>
    </submittedName>
</protein>
<dbReference type="Proteomes" id="UP000067422">
    <property type="component" value="Chromosome 2"/>
</dbReference>
<organism evidence="1 2">
    <name type="scientific">Vibrio harveyi</name>
    <name type="common">Beneckea harveyi</name>
    <dbReference type="NCBI Taxonomy" id="669"/>
    <lineage>
        <taxon>Bacteria</taxon>
        <taxon>Pseudomonadati</taxon>
        <taxon>Pseudomonadota</taxon>
        <taxon>Gammaproteobacteria</taxon>
        <taxon>Vibrionales</taxon>
        <taxon>Vibrionaceae</taxon>
        <taxon>Vibrio</taxon>
    </lineage>
</organism>
<dbReference type="EMBL" id="CP014039">
    <property type="protein sequence ID" value="AMG00800.1"/>
    <property type="molecule type" value="Genomic_DNA"/>
</dbReference>
<reference evidence="1" key="1">
    <citation type="submission" date="2018-01" db="EMBL/GenBank/DDBJ databases">
        <title>FDA dAtabase for Regulatory Grade micrObial Sequences (FDA-ARGOS): Supporting development and validation of Infectious Disease Dx tests.</title>
        <authorList>
            <person name="Hoffmann M."/>
            <person name="Allard M."/>
            <person name="Evans P."/>
            <person name="Brown E."/>
            <person name="Tallon L."/>
            <person name="Sadzewicz L."/>
            <person name="Sengamalay N."/>
            <person name="Ott S."/>
            <person name="Godinez A."/>
            <person name="Nagaraj S."/>
            <person name="Vyas G."/>
            <person name="Aluvathingal J."/>
            <person name="Nadendla S."/>
            <person name="Geyer C."/>
            <person name="Sichtig H."/>
        </authorList>
    </citation>
    <scope>NUCLEOTIDE SEQUENCE</scope>
    <source>
        <strain evidence="1">FDAARGOS_107</strain>
    </source>
</reference>
<sequence length="229" mass="26410">MTATVGRNLVIASLVLFLQTEGLLKLDKLPFIGASIQGDRDTISSLLLLISVYFCYKFYVYRKSEDNFSRVTELTETLRQSYFNRIGKNIQNKARSAIFANKDSIGRVDLTPLLDLAKRNEWTRYELAYVKFKHCNFSAISDLDAQLQYRDAEEITTNVTFEMSVVYQSKDGFKSSTTSSYLQYGMTYKELLRVIRIMRVISSLQLPDFLEANFPYLIFALSIVYHLLS</sequence>
<dbReference type="RefSeq" id="WP_061066420.1">
    <property type="nucleotide sequence ID" value="NZ_CP014039.2"/>
</dbReference>
<accession>A0ABM5Y5E3</accession>
<name>A0ABM5Y5E3_VIBHA</name>
<evidence type="ECO:0000313" key="2">
    <source>
        <dbReference type="Proteomes" id="UP000067422"/>
    </source>
</evidence>
<evidence type="ECO:0000313" key="1">
    <source>
        <dbReference type="EMBL" id="AMG00800.1"/>
    </source>
</evidence>
<proteinExistence type="predicted"/>
<gene>
    <name evidence="1" type="ORF">AL538_24305</name>
</gene>